<protein>
    <recommendedName>
        <fullName evidence="3">Histone-lysine N-methyltransferase SETMAR</fullName>
    </recommendedName>
</protein>
<evidence type="ECO:0000313" key="2">
    <source>
        <dbReference type="Proteomes" id="UP000075809"/>
    </source>
</evidence>
<evidence type="ECO:0000313" key="1">
    <source>
        <dbReference type="EMBL" id="KYQ56137.1"/>
    </source>
</evidence>
<dbReference type="EMBL" id="KQ982462">
    <property type="protein sequence ID" value="KYQ56137.1"/>
    <property type="molecule type" value="Genomic_DNA"/>
</dbReference>
<gene>
    <name evidence="1" type="ORF">ALC60_04944</name>
</gene>
<evidence type="ECO:0008006" key="3">
    <source>
        <dbReference type="Google" id="ProtNLM"/>
    </source>
</evidence>
<sequence length="128" mass="14831">MGILDIYVIESLFFLEDINITAEIYSIFLVETLPYLLEDVPLVIIPNIIFQQDGHPAHSSLLAQTVLNQKFPNRLIGIHSTLQEWPPCSPDLTPVDFFVCYIRDQVHDSLPRNRNDLIQKIQKQQMKK</sequence>
<dbReference type="PANTHER" id="PTHR47326:SF1">
    <property type="entry name" value="HTH PSQ-TYPE DOMAIN-CONTAINING PROTEIN"/>
    <property type="match status" value="1"/>
</dbReference>
<reference evidence="1 2" key="1">
    <citation type="submission" date="2015-09" db="EMBL/GenBank/DDBJ databases">
        <title>Trachymyrmex zeteki WGS genome.</title>
        <authorList>
            <person name="Nygaard S."/>
            <person name="Hu H."/>
            <person name="Boomsma J."/>
            <person name="Zhang G."/>
        </authorList>
    </citation>
    <scope>NUCLEOTIDE SEQUENCE [LARGE SCALE GENOMIC DNA]</scope>
    <source>
        <strain evidence="1">Tzet28-1</strain>
        <tissue evidence="1">Whole body</tissue>
    </source>
</reference>
<dbReference type="PANTHER" id="PTHR47326">
    <property type="entry name" value="TRANSPOSABLE ELEMENT TC3 TRANSPOSASE-LIKE PROTEIN"/>
    <property type="match status" value="1"/>
</dbReference>
<name>A0A151X6X3_9HYME</name>
<organism evidence="1 2">
    <name type="scientific">Mycetomoellerius zeteki</name>
    <dbReference type="NCBI Taxonomy" id="64791"/>
    <lineage>
        <taxon>Eukaryota</taxon>
        <taxon>Metazoa</taxon>
        <taxon>Ecdysozoa</taxon>
        <taxon>Arthropoda</taxon>
        <taxon>Hexapoda</taxon>
        <taxon>Insecta</taxon>
        <taxon>Pterygota</taxon>
        <taxon>Neoptera</taxon>
        <taxon>Endopterygota</taxon>
        <taxon>Hymenoptera</taxon>
        <taxon>Apocrita</taxon>
        <taxon>Aculeata</taxon>
        <taxon>Formicoidea</taxon>
        <taxon>Formicidae</taxon>
        <taxon>Myrmicinae</taxon>
        <taxon>Mycetomoellerius</taxon>
    </lineage>
</organism>
<dbReference type="Gene3D" id="3.30.420.10">
    <property type="entry name" value="Ribonuclease H-like superfamily/Ribonuclease H"/>
    <property type="match status" value="1"/>
</dbReference>
<proteinExistence type="predicted"/>
<accession>A0A151X6X3</accession>
<dbReference type="InterPro" id="IPR036397">
    <property type="entry name" value="RNaseH_sf"/>
</dbReference>
<keyword evidence="2" id="KW-1185">Reference proteome</keyword>
<dbReference type="Proteomes" id="UP000075809">
    <property type="component" value="Unassembled WGS sequence"/>
</dbReference>
<dbReference type="GO" id="GO:0003676">
    <property type="term" value="F:nucleic acid binding"/>
    <property type="evidence" value="ECO:0007669"/>
    <property type="project" value="InterPro"/>
</dbReference>
<dbReference type="STRING" id="64791.A0A151X6X3"/>
<dbReference type="AlphaFoldDB" id="A0A151X6X3"/>